<dbReference type="Proteomes" id="UP000473826">
    <property type="component" value="Unassembled WGS sequence"/>
</dbReference>
<dbReference type="AlphaFoldDB" id="A0A7D8V0F4"/>
<dbReference type="GO" id="GO:0005743">
    <property type="term" value="C:mitochondrial inner membrane"/>
    <property type="evidence" value="ECO:0007669"/>
    <property type="project" value="TreeGrafter"/>
</dbReference>
<gene>
    <name evidence="2" type="ORF">VHUM_01678</name>
</gene>
<evidence type="ECO:0000313" key="3">
    <source>
        <dbReference type="Proteomes" id="UP000473826"/>
    </source>
</evidence>
<accession>A0A7D8V0F4</accession>
<reference evidence="2 3" key="1">
    <citation type="journal article" date="2019" name="PLoS Genet.">
        <title>Convergent evolution of linked mating-type loci in basidiomycete fungi.</title>
        <authorList>
            <person name="Sun S."/>
            <person name="Coelho M.A."/>
            <person name="Heitman J."/>
            <person name="Nowrousian M."/>
        </authorList>
    </citation>
    <scope>NUCLEOTIDE SEQUENCE [LARGE SCALE GENOMIC DNA]</scope>
    <source>
        <strain evidence="2 3">CBS 4282</strain>
    </source>
</reference>
<proteinExistence type="predicted"/>
<keyword evidence="3" id="KW-1185">Reference proteome</keyword>
<comment type="caution">
    <text evidence="2">The sequence shown here is derived from an EMBL/GenBank/DDBJ whole genome shotgun (WGS) entry which is preliminary data.</text>
</comment>
<dbReference type="OrthoDB" id="2100652at2759"/>
<dbReference type="PANTHER" id="PTHR28523">
    <property type="entry name" value="CYTOCHROME C OXIDASE ASSEMBLY FACTOR 1"/>
    <property type="match status" value="1"/>
</dbReference>
<organism evidence="2 3">
    <name type="scientific">Vanrija humicola</name>
    <name type="common">Yeast</name>
    <name type="synonym">Cryptococcus humicola</name>
    <dbReference type="NCBI Taxonomy" id="5417"/>
    <lineage>
        <taxon>Eukaryota</taxon>
        <taxon>Fungi</taxon>
        <taxon>Dikarya</taxon>
        <taxon>Basidiomycota</taxon>
        <taxon>Agaricomycotina</taxon>
        <taxon>Tremellomycetes</taxon>
        <taxon>Trichosporonales</taxon>
        <taxon>Trichosporonaceae</taxon>
        <taxon>Vanrija</taxon>
    </lineage>
</organism>
<dbReference type="InterPro" id="IPR014807">
    <property type="entry name" value="Coa1"/>
</dbReference>
<sequence>MRGLPKVPTPWEKERRLNNSVTTRPAPKATPEAPHEEVFNSPARPRAIYKRPRDLPILKVRTSFHLALAALGLGAWGLFILHATNNERLSSSVVRQISFQLRNSPEVANLLGDGVKFAPNLWGFGEPWIHGSINLMQGRIDLKFRIEGSKQQGTLFFTSIRPQQAASWQILRYKLITDDGEVLRIEDSVRPALTPDEAAAASAAPAAA</sequence>
<evidence type="ECO:0008006" key="4">
    <source>
        <dbReference type="Google" id="ProtNLM"/>
    </source>
</evidence>
<dbReference type="PANTHER" id="PTHR28523:SF1">
    <property type="entry name" value="CYTOCHROME C OXIDASE ASSEMBLY FACTOR 1"/>
    <property type="match status" value="1"/>
</dbReference>
<name>A0A7D8V0F4_VANHU</name>
<feature type="region of interest" description="Disordered" evidence="1">
    <location>
        <begin position="1"/>
        <end position="43"/>
    </location>
</feature>
<protein>
    <recommendedName>
        <fullName evidence="4">DUF1783-domain-containing protein</fullName>
    </recommendedName>
</protein>
<dbReference type="Pfam" id="PF08695">
    <property type="entry name" value="Coa1"/>
    <property type="match status" value="1"/>
</dbReference>
<evidence type="ECO:0000256" key="1">
    <source>
        <dbReference type="SAM" id="MobiDB-lite"/>
    </source>
</evidence>
<dbReference type="GO" id="GO:0033617">
    <property type="term" value="P:mitochondrial respiratory chain complex IV assembly"/>
    <property type="evidence" value="ECO:0007669"/>
    <property type="project" value="InterPro"/>
</dbReference>
<dbReference type="InterPro" id="IPR042432">
    <property type="entry name" value="Coa1_fungi"/>
</dbReference>
<dbReference type="EMBL" id="QKWK01000004">
    <property type="protein sequence ID" value="TXT10927.1"/>
    <property type="molecule type" value="Genomic_DNA"/>
</dbReference>
<evidence type="ECO:0000313" key="2">
    <source>
        <dbReference type="EMBL" id="TXT10927.1"/>
    </source>
</evidence>